<reference evidence="1" key="2">
    <citation type="journal article" date="2023" name="IMA Fungus">
        <title>Comparative genomic study of the Penicillium genus elucidates a diverse pangenome and 15 lateral gene transfer events.</title>
        <authorList>
            <person name="Petersen C."/>
            <person name="Sorensen T."/>
            <person name="Nielsen M.R."/>
            <person name="Sondergaard T.E."/>
            <person name="Sorensen J.L."/>
            <person name="Fitzpatrick D.A."/>
            <person name="Frisvad J.C."/>
            <person name="Nielsen K.L."/>
        </authorList>
    </citation>
    <scope>NUCLEOTIDE SEQUENCE</scope>
    <source>
        <strain evidence="1">IBT 23319</strain>
    </source>
</reference>
<sequence length="370" mass="41375">MLITKAGFELDITPGNWLQEFMSTRINGSNTATIPEYTYGEFELQEFDSVSECAIHPEQRLSYSIIGDNHLSSMANDLDSPPMQFDMELNGFQNSTSTERADALGTNSTPPVQWSCEPTVRMNPFPFSKPWPEERTNSASIMIDKTDSGSGLQSPDLNHSADAYSPQDPDFTIMFDGLTNFSCGCYTQVVSQLFRFELKASPNGFSSIDRILACQKELLMQTESILQCKLCSRSEAQTNALMVIIVIIDSLLTTLDTTAFSGKPVIQESIPESNTQVGHRQKDEGYCLKSHIDTCPLVVGGFQVPVEEKSSFIRQVLQARLSLLLLMVRRIRICMQQQIAAAFSRGRLLMIMETDRRLQLIMMKIKMAVG</sequence>
<organism evidence="1 2">
    <name type="scientific">Penicillium citrinum</name>
    <dbReference type="NCBI Taxonomy" id="5077"/>
    <lineage>
        <taxon>Eukaryota</taxon>
        <taxon>Fungi</taxon>
        <taxon>Dikarya</taxon>
        <taxon>Ascomycota</taxon>
        <taxon>Pezizomycotina</taxon>
        <taxon>Eurotiomycetes</taxon>
        <taxon>Eurotiomycetidae</taxon>
        <taxon>Eurotiales</taxon>
        <taxon>Aspergillaceae</taxon>
        <taxon>Penicillium</taxon>
    </lineage>
</organism>
<accession>A0A9W9NN98</accession>
<evidence type="ECO:0000313" key="1">
    <source>
        <dbReference type="EMBL" id="KAJ5223120.1"/>
    </source>
</evidence>
<protein>
    <submittedName>
        <fullName evidence="1">Uncharacterized protein</fullName>
    </submittedName>
</protein>
<dbReference type="EMBL" id="JAPQKT010000008">
    <property type="protein sequence ID" value="KAJ5223120.1"/>
    <property type="molecule type" value="Genomic_DNA"/>
</dbReference>
<proteinExistence type="predicted"/>
<dbReference type="AlphaFoldDB" id="A0A9W9NN98"/>
<dbReference type="RefSeq" id="XP_056498043.1">
    <property type="nucleotide sequence ID" value="XM_056648278.1"/>
</dbReference>
<name>A0A9W9NN98_PENCI</name>
<dbReference type="OrthoDB" id="2943660at2759"/>
<keyword evidence="2" id="KW-1185">Reference proteome</keyword>
<gene>
    <name evidence="1" type="ORF">N7469_009360</name>
</gene>
<evidence type="ECO:0000313" key="2">
    <source>
        <dbReference type="Proteomes" id="UP001147733"/>
    </source>
</evidence>
<reference evidence="1" key="1">
    <citation type="submission" date="2022-11" db="EMBL/GenBank/DDBJ databases">
        <authorList>
            <person name="Petersen C."/>
        </authorList>
    </citation>
    <scope>NUCLEOTIDE SEQUENCE</scope>
    <source>
        <strain evidence="1">IBT 23319</strain>
    </source>
</reference>
<dbReference type="Proteomes" id="UP001147733">
    <property type="component" value="Unassembled WGS sequence"/>
</dbReference>
<dbReference type="GeneID" id="81387445"/>
<comment type="caution">
    <text evidence="1">The sequence shown here is derived from an EMBL/GenBank/DDBJ whole genome shotgun (WGS) entry which is preliminary data.</text>
</comment>